<keyword evidence="2 4" id="KW-0479">Metal-binding</keyword>
<evidence type="ECO:0000259" key="5">
    <source>
        <dbReference type="PROSITE" id="PS51007"/>
    </source>
</evidence>
<dbReference type="EMBL" id="JANCMU010000001">
    <property type="protein sequence ID" value="MDG4944888.1"/>
    <property type="molecule type" value="Genomic_DNA"/>
</dbReference>
<gene>
    <name evidence="6" type="ORF">NMK71_00525</name>
</gene>
<dbReference type="InterPro" id="IPR036909">
    <property type="entry name" value="Cyt_c-like_dom_sf"/>
</dbReference>
<name>A0A9X4MU50_9FLAO</name>
<accession>A0A9X4MU50</accession>
<evidence type="ECO:0000256" key="1">
    <source>
        <dbReference type="ARBA" id="ARBA00022617"/>
    </source>
</evidence>
<dbReference type="GO" id="GO:0046872">
    <property type="term" value="F:metal ion binding"/>
    <property type="evidence" value="ECO:0007669"/>
    <property type="project" value="UniProtKB-KW"/>
</dbReference>
<sequence>MMKYVLTLIVIAGLFVSCDGPQRTPAMVFMPDMYYAVPYEPYEKATFGYPSYSDESAVPLFTEEYNMTALKPVEGTVPHNEIGTLPYLLPDTNEGYNASMSVESPLDPANSEKNLARGELLYNQVCATCHGGAGDGQGPIVVTGAYVGVPNYKDRAITVGSVYHVIMHGRNAMGSYASQLTEGDRWRVAEYVMKLKNN</sequence>
<dbReference type="RefSeq" id="WP_304416359.1">
    <property type="nucleotide sequence ID" value="NZ_JANAIE010000002.1"/>
</dbReference>
<evidence type="ECO:0000256" key="3">
    <source>
        <dbReference type="ARBA" id="ARBA00023004"/>
    </source>
</evidence>
<organism evidence="6 7">
    <name type="scientific">Profundicola chukchiensis</name>
    <dbReference type="NCBI Taxonomy" id="2961959"/>
    <lineage>
        <taxon>Bacteria</taxon>
        <taxon>Pseudomonadati</taxon>
        <taxon>Bacteroidota</taxon>
        <taxon>Flavobacteriia</taxon>
        <taxon>Flavobacteriales</taxon>
        <taxon>Weeksellaceae</taxon>
        <taxon>Profundicola</taxon>
    </lineage>
</organism>
<dbReference type="SUPFAM" id="SSF46626">
    <property type="entry name" value="Cytochrome c"/>
    <property type="match status" value="1"/>
</dbReference>
<evidence type="ECO:0000256" key="2">
    <source>
        <dbReference type="ARBA" id="ARBA00022723"/>
    </source>
</evidence>
<dbReference type="Proteomes" id="UP001152599">
    <property type="component" value="Unassembled WGS sequence"/>
</dbReference>
<dbReference type="AlphaFoldDB" id="A0A9X4MU50"/>
<feature type="domain" description="Cytochrome c" evidence="5">
    <location>
        <begin position="113"/>
        <end position="196"/>
    </location>
</feature>
<reference evidence="6" key="1">
    <citation type="submission" date="2022-07" db="EMBL/GenBank/DDBJ databases">
        <title>Description and genome-wide analysis of Profundicola chukchiensis gen. nov., sp. nov., marine bacteria isolated from bottom sediments of the Chukchi Sea.</title>
        <authorList>
            <person name="Romanenko L."/>
            <person name="Otstavnykh N."/>
            <person name="Kurilenko V."/>
            <person name="Eremeev V."/>
            <person name="Velansky P."/>
            <person name="Mikhailov V."/>
            <person name="Isaeva M."/>
        </authorList>
    </citation>
    <scope>NUCLEOTIDE SEQUENCE</scope>
    <source>
        <strain evidence="6">KMM 9713</strain>
    </source>
</reference>
<evidence type="ECO:0000256" key="4">
    <source>
        <dbReference type="PROSITE-ProRule" id="PRU00433"/>
    </source>
</evidence>
<dbReference type="PROSITE" id="PS51257">
    <property type="entry name" value="PROKAR_LIPOPROTEIN"/>
    <property type="match status" value="1"/>
</dbReference>
<dbReference type="GO" id="GO:0009055">
    <property type="term" value="F:electron transfer activity"/>
    <property type="evidence" value="ECO:0007669"/>
    <property type="project" value="InterPro"/>
</dbReference>
<dbReference type="Gene3D" id="1.10.760.10">
    <property type="entry name" value="Cytochrome c-like domain"/>
    <property type="match status" value="1"/>
</dbReference>
<proteinExistence type="predicted"/>
<keyword evidence="3 4" id="KW-0408">Iron</keyword>
<dbReference type="Pfam" id="PF13442">
    <property type="entry name" value="Cytochrome_CBB3"/>
    <property type="match status" value="1"/>
</dbReference>
<evidence type="ECO:0000313" key="6">
    <source>
        <dbReference type="EMBL" id="MDG4944888.1"/>
    </source>
</evidence>
<evidence type="ECO:0000313" key="7">
    <source>
        <dbReference type="Proteomes" id="UP001152599"/>
    </source>
</evidence>
<dbReference type="PROSITE" id="PS51007">
    <property type="entry name" value="CYTC"/>
    <property type="match status" value="1"/>
</dbReference>
<dbReference type="PANTHER" id="PTHR40394:SF2">
    <property type="entry name" value="QUINOL:CYTOCHROME C OXIDOREDUCTASE MEMBRANE PROTEIN"/>
    <property type="match status" value="1"/>
</dbReference>
<protein>
    <submittedName>
        <fullName evidence="6">Cytochrome c</fullName>
    </submittedName>
</protein>
<keyword evidence="7" id="KW-1185">Reference proteome</keyword>
<dbReference type="InterPro" id="IPR009056">
    <property type="entry name" value="Cyt_c-like_dom"/>
</dbReference>
<comment type="caution">
    <text evidence="6">The sequence shown here is derived from an EMBL/GenBank/DDBJ whole genome shotgun (WGS) entry which is preliminary data.</text>
</comment>
<dbReference type="PANTHER" id="PTHR40394">
    <property type="entry name" value="LIPOPROTEIN-RELATED"/>
    <property type="match status" value="1"/>
</dbReference>
<dbReference type="GO" id="GO:0020037">
    <property type="term" value="F:heme binding"/>
    <property type="evidence" value="ECO:0007669"/>
    <property type="project" value="InterPro"/>
</dbReference>
<keyword evidence="1 4" id="KW-0349">Heme</keyword>